<dbReference type="PANTHER" id="PTHR42912:SF83">
    <property type="entry name" value="METHYLTRANSFERASE TYPE 11 DOMAIN-CONTAINING PROTEIN"/>
    <property type="match status" value="1"/>
</dbReference>
<dbReference type="Pfam" id="PF13649">
    <property type="entry name" value="Methyltransf_25"/>
    <property type="match status" value="1"/>
</dbReference>
<dbReference type="InterPro" id="IPR050508">
    <property type="entry name" value="Methyltransf_Superfamily"/>
</dbReference>
<dbReference type="PANTHER" id="PTHR42912">
    <property type="entry name" value="METHYLTRANSFERASE"/>
    <property type="match status" value="1"/>
</dbReference>
<proteinExistence type="predicted"/>
<dbReference type="EMBL" id="LGUP01000202">
    <property type="protein sequence ID" value="KOG23920.1"/>
    <property type="molecule type" value="Genomic_DNA"/>
</dbReference>
<accession>A0A0L8KDE7</accession>
<dbReference type="OrthoDB" id="9765084at2"/>
<dbReference type="CDD" id="cd02440">
    <property type="entry name" value="AdoMet_MTases"/>
    <property type="match status" value="1"/>
</dbReference>
<feature type="domain" description="Methyltransferase" evidence="1">
    <location>
        <begin position="51"/>
        <end position="142"/>
    </location>
</feature>
<reference evidence="2 3" key="1">
    <citation type="submission" date="2015-06" db="EMBL/GenBank/DDBJ databases">
        <authorList>
            <person name="Hoefler B.C."/>
            <person name="Straight P.D."/>
        </authorList>
    </citation>
    <scope>NUCLEOTIDE SEQUENCE [LARGE SCALE GENOMIC DNA]</scope>
    <source>
        <strain evidence="2 3">NRRL 3427</strain>
    </source>
</reference>
<organism evidence="2 3">
    <name type="scientific">Streptomyces viridochromogenes</name>
    <dbReference type="NCBI Taxonomy" id="1938"/>
    <lineage>
        <taxon>Bacteria</taxon>
        <taxon>Bacillati</taxon>
        <taxon>Actinomycetota</taxon>
        <taxon>Actinomycetes</taxon>
        <taxon>Kitasatosporales</taxon>
        <taxon>Streptomycetaceae</taxon>
        <taxon>Streptomyces</taxon>
    </lineage>
</organism>
<dbReference type="InterPro" id="IPR041698">
    <property type="entry name" value="Methyltransf_25"/>
</dbReference>
<keyword evidence="2" id="KW-0808">Transferase</keyword>
<dbReference type="Gene3D" id="3.40.50.150">
    <property type="entry name" value="Vaccinia Virus protein VP39"/>
    <property type="match status" value="1"/>
</dbReference>
<dbReference type="InterPro" id="IPR029063">
    <property type="entry name" value="SAM-dependent_MTases_sf"/>
</dbReference>
<name>A0A0L8KDE7_STRVR</name>
<protein>
    <submittedName>
        <fullName evidence="2">Methyltransferase</fullName>
    </submittedName>
</protein>
<evidence type="ECO:0000313" key="3">
    <source>
        <dbReference type="Proteomes" id="UP000037023"/>
    </source>
</evidence>
<evidence type="ECO:0000313" key="2">
    <source>
        <dbReference type="EMBL" id="KOG23920.1"/>
    </source>
</evidence>
<dbReference type="AlphaFoldDB" id="A0A0L8KDE7"/>
<gene>
    <name evidence="2" type="ORF">ADK34_19440</name>
</gene>
<dbReference type="RefSeq" id="WP_033203402.1">
    <property type="nucleotide sequence ID" value="NZ_LGUP01000202.1"/>
</dbReference>
<dbReference type="SUPFAM" id="SSF53335">
    <property type="entry name" value="S-adenosyl-L-methionine-dependent methyltransferases"/>
    <property type="match status" value="1"/>
</dbReference>
<keyword evidence="2" id="KW-0489">Methyltransferase</keyword>
<comment type="caution">
    <text evidence="2">The sequence shown here is derived from an EMBL/GenBank/DDBJ whole genome shotgun (WGS) entry which is preliminary data.</text>
</comment>
<dbReference type="Proteomes" id="UP000037023">
    <property type="component" value="Unassembled WGS sequence"/>
</dbReference>
<dbReference type="GO" id="GO:0032259">
    <property type="term" value="P:methylation"/>
    <property type="evidence" value="ECO:0007669"/>
    <property type="project" value="UniProtKB-KW"/>
</dbReference>
<dbReference type="GO" id="GO:0008168">
    <property type="term" value="F:methyltransferase activity"/>
    <property type="evidence" value="ECO:0007669"/>
    <property type="project" value="UniProtKB-KW"/>
</dbReference>
<sequence length="225" mass="24060">MAHDGAKGRTMSAAELFDGLGIEYEQAFVRLPEQAAAVEWLVARLGEGARVLDVGSGTGRPVAELLVRAGCRVTGIDVSGEMVALAGAQVPGARFEQCDVRAFEAPEGSFDAVCAFFPLMMMSRAEAAATLKRMAGWLAPGGYLVTATVPADVEDVEIVWMERTVKVSSFSADEYVRLQREDCGLDVLHHAVSVFAPDDDRAAPEEHLFTYARRPALADDTAPAA</sequence>
<dbReference type="PATRIC" id="fig|1938.6.peg.4192"/>
<evidence type="ECO:0000259" key="1">
    <source>
        <dbReference type="Pfam" id="PF13649"/>
    </source>
</evidence>